<dbReference type="Gene3D" id="2.180.10.10">
    <property type="entry name" value="RHS repeat-associated core"/>
    <property type="match status" value="1"/>
</dbReference>
<evidence type="ECO:0000313" key="2">
    <source>
        <dbReference type="EMBL" id="MBO1323459.1"/>
    </source>
</evidence>
<comment type="caution">
    <text evidence="2">The sequence shown here is derived from an EMBL/GenBank/DDBJ whole genome shotgun (WGS) entry which is preliminary data.</text>
</comment>
<feature type="non-terminal residue" evidence="2">
    <location>
        <position position="1"/>
    </location>
</feature>
<dbReference type="InterPro" id="IPR050708">
    <property type="entry name" value="T6SS_VgrG/RHS"/>
</dbReference>
<name>A0A8J7U7X3_9BACT</name>
<dbReference type="NCBIfam" id="TIGR03696">
    <property type="entry name" value="Rhs_assc_core"/>
    <property type="match status" value="1"/>
</dbReference>
<dbReference type="PANTHER" id="PTHR32305:SF15">
    <property type="entry name" value="PROTEIN RHSA-RELATED"/>
    <property type="match status" value="1"/>
</dbReference>
<feature type="region of interest" description="Disordered" evidence="1">
    <location>
        <begin position="236"/>
        <end position="261"/>
    </location>
</feature>
<keyword evidence="3" id="KW-1185">Reference proteome</keyword>
<gene>
    <name evidence="2" type="ORF">J3U88_33640</name>
</gene>
<proteinExistence type="predicted"/>
<dbReference type="PANTHER" id="PTHR32305">
    <property type="match status" value="1"/>
</dbReference>
<protein>
    <submittedName>
        <fullName evidence="2">RHS repeat-associated core domain-containing protein</fullName>
    </submittedName>
</protein>
<dbReference type="AlphaFoldDB" id="A0A8J7U7X3"/>
<dbReference type="RefSeq" id="WP_207863612.1">
    <property type="nucleotide sequence ID" value="NZ_JAFREP010000070.1"/>
</dbReference>
<sequence>GRLVQLTRNAASGEGPALVESYSYVQDTNDLARIDRYTDANGVTHQFNYDKKKRFHGTTIGGAVNLHYEYDDADNVVSVIGPTMFVQYADWQNGYPGTMTWGDGTEFTISQDGSNRLTSIQTADGGFALELSYDGNAQIDGCNSAADFIGAKITGVTRAGPELREILTPSYNPNHTLAGVTVERHIGERPPPATGGEEAPAPEPTYETIRFDESYGSGDKQLLQNLTLVLRDQPLADPSETGDIQLRRRTAGNQAGPRINSQTEWDAQVVGQTHADNTGQTKTMTYIPENGNLDQITPSEGDQQSFAWDGERRLRALSQGNQLFTYEYDSQGRRIRTTTANQFEPMIFAYHGSKVVAIGIKRQRSVDWTHAVGHGPMGPAFIEDLKNREKSYYLFNDHLGTPFAYKRLSDGKVFYTPYSPHGEDWWGNFKAKDLMPGTDPQTQTTTDYDLGNGYERPTFSIFDNPFLGLSGHQRDTDTGLIYMHHRYYSPEIGHFLNPDFRAPDIYDPTTFTEPYAFAACNPLLFFDFDGLAIDHFPNVPAYEPVKIGGQTYVKVFAGENSHLIPSNTEGTLIYHNKYPGLIHNTKINRWLDIKSGNYVDITNAGPLTTQEQDEYHYLVYQDHEFVFYDPETVNFKWDTSLDPESWPVFFHGIYKYGLTAVGGFVGEAIITIFPPAAKIAIGIISAAVTAGYTEWMYLQRAGLTVTAEAYLWQSTPVFKRSKAHLSSWEFFRFKNEKVSPLGKKTWLSHEQYSHNLPKTGINIKHPAWEYYNQHINHYFILAERISEHSSNFPINRENLIYKSNNSTISRLRQTSWRPLTELQAPNVPVDFWIFGLELTGDPLDQAKDQLRIPENFKTSPYLQPPK</sequence>
<evidence type="ECO:0000313" key="3">
    <source>
        <dbReference type="Proteomes" id="UP000664417"/>
    </source>
</evidence>
<dbReference type="Proteomes" id="UP000664417">
    <property type="component" value="Unassembled WGS sequence"/>
</dbReference>
<dbReference type="InterPro" id="IPR022385">
    <property type="entry name" value="Rhs_assc_core"/>
</dbReference>
<evidence type="ECO:0000256" key="1">
    <source>
        <dbReference type="SAM" id="MobiDB-lite"/>
    </source>
</evidence>
<dbReference type="EMBL" id="JAFREP010000070">
    <property type="protein sequence ID" value="MBO1323459.1"/>
    <property type="molecule type" value="Genomic_DNA"/>
</dbReference>
<accession>A0A8J7U7X3</accession>
<reference evidence="2" key="1">
    <citation type="submission" date="2021-03" db="EMBL/GenBank/DDBJ databases">
        <authorList>
            <person name="Wang G."/>
        </authorList>
    </citation>
    <scope>NUCLEOTIDE SEQUENCE</scope>
    <source>
        <strain evidence="2">KCTC 12899</strain>
    </source>
</reference>
<organism evidence="2 3">
    <name type="scientific">Acanthopleuribacter pedis</name>
    <dbReference type="NCBI Taxonomy" id="442870"/>
    <lineage>
        <taxon>Bacteria</taxon>
        <taxon>Pseudomonadati</taxon>
        <taxon>Acidobacteriota</taxon>
        <taxon>Holophagae</taxon>
        <taxon>Acanthopleuribacterales</taxon>
        <taxon>Acanthopleuribacteraceae</taxon>
        <taxon>Acanthopleuribacter</taxon>
    </lineage>
</organism>